<evidence type="ECO:0000256" key="2">
    <source>
        <dbReference type="ARBA" id="ARBA00023125"/>
    </source>
</evidence>
<gene>
    <name evidence="5" type="ORF">KAJ71_10365</name>
</gene>
<evidence type="ECO:0000313" key="6">
    <source>
        <dbReference type="Proteomes" id="UP001165275"/>
    </source>
</evidence>
<dbReference type="InterPro" id="IPR050639">
    <property type="entry name" value="SSR_resolvase"/>
</dbReference>
<dbReference type="Proteomes" id="UP001165275">
    <property type="component" value="Unassembled WGS sequence"/>
</dbReference>
<keyword evidence="2" id="KW-0238">DNA-binding</keyword>
<dbReference type="Gene3D" id="3.40.50.1390">
    <property type="entry name" value="Resolvase, N-terminal catalytic domain"/>
    <property type="match status" value="1"/>
</dbReference>
<dbReference type="PANTHER" id="PTHR30461:SF2">
    <property type="entry name" value="SERINE RECOMBINASE PINE-RELATED"/>
    <property type="match status" value="1"/>
</dbReference>
<protein>
    <submittedName>
        <fullName evidence="5">Recombinase family protein</fullName>
    </submittedName>
</protein>
<evidence type="ECO:0000256" key="3">
    <source>
        <dbReference type="ARBA" id="ARBA00023172"/>
    </source>
</evidence>
<feature type="domain" description="Resolvase/invertase-type recombinase catalytic" evidence="4">
    <location>
        <begin position="6"/>
        <end position="164"/>
    </location>
</feature>
<evidence type="ECO:0000313" key="5">
    <source>
        <dbReference type="EMBL" id="MCL1029420.1"/>
    </source>
</evidence>
<dbReference type="SUPFAM" id="SSF53041">
    <property type="entry name" value="Resolvase-like"/>
    <property type="match status" value="1"/>
</dbReference>
<keyword evidence="6" id="KW-1185">Reference proteome</keyword>
<dbReference type="RefSeq" id="WP_248945647.1">
    <property type="nucleotide sequence ID" value="NZ_CBCSGY010000008.1"/>
</dbReference>
<comment type="caution">
    <text evidence="5">The sequence shown here is derived from an EMBL/GenBank/DDBJ whole genome shotgun (WGS) entry which is preliminary data.</text>
</comment>
<dbReference type="EMBL" id="JAGQDC010000007">
    <property type="protein sequence ID" value="MCL1029420.1"/>
    <property type="molecule type" value="Genomic_DNA"/>
</dbReference>
<keyword evidence="3" id="KW-0233">DNA recombination</keyword>
<dbReference type="Pfam" id="PF00239">
    <property type="entry name" value="Resolvase"/>
    <property type="match status" value="1"/>
</dbReference>
<reference evidence="5" key="1">
    <citation type="submission" date="2021-04" db="EMBL/GenBank/DDBJ databases">
        <title>Genome sequence of Serratia sp. arafor3.</title>
        <authorList>
            <person name="Besaury L."/>
        </authorList>
    </citation>
    <scope>NUCLEOTIDE SEQUENCE</scope>
    <source>
        <strain evidence="5">Arafor3</strain>
    </source>
</reference>
<dbReference type="InterPro" id="IPR006118">
    <property type="entry name" value="Recombinase_CS"/>
</dbReference>
<evidence type="ECO:0000259" key="4">
    <source>
        <dbReference type="SMART" id="SM00857"/>
    </source>
</evidence>
<organism evidence="5 6">
    <name type="scientific">Serratia silvae</name>
    <dbReference type="NCBI Taxonomy" id="2824122"/>
    <lineage>
        <taxon>Bacteria</taxon>
        <taxon>Pseudomonadati</taxon>
        <taxon>Pseudomonadota</taxon>
        <taxon>Gammaproteobacteria</taxon>
        <taxon>Enterobacterales</taxon>
        <taxon>Yersiniaceae</taxon>
        <taxon>Serratia</taxon>
    </lineage>
</organism>
<evidence type="ECO:0000256" key="1">
    <source>
        <dbReference type="ARBA" id="ARBA00022908"/>
    </source>
</evidence>
<sequence>MTKKRPHIYTRVSKAKQIEGSGLDEQTARIQQYLKDKQHLFEGEPVYWTDVGLSAYRNKNITDGQLGKFMELVDSGAIGEGDALIIYSLDRLSRRSAWDEVTIPKIVNSRCDIHDVSTPVVLKHDDPFSKIIMELIIQRGNNESKIKSERSTSGWEMRFDNMVKKGDIMTRRLPRWLDYDESCGYTLKEREVNIIRDIFRDYARGISSPVIAK</sequence>
<keyword evidence="1" id="KW-0229">DNA integration</keyword>
<proteinExistence type="predicted"/>
<name>A0ABT0KBK8_9GAMM</name>
<dbReference type="CDD" id="cd00338">
    <property type="entry name" value="Ser_Recombinase"/>
    <property type="match status" value="1"/>
</dbReference>
<dbReference type="InterPro" id="IPR006119">
    <property type="entry name" value="Resolv_N"/>
</dbReference>
<dbReference type="InterPro" id="IPR036162">
    <property type="entry name" value="Resolvase-like_N_sf"/>
</dbReference>
<dbReference type="SMART" id="SM00857">
    <property type="entry name" value="Resolvase"/>
    <property type="match status" value="1"/>
</dbReference>
<dbReference type="PANTHER" id="PTHR30461">
    <property type="entry name" value="DNA-INVERTASE FROM LAMBDOID PROPHAGE"/>
    <property type="match status" value="1"/>
</dbReference>
<accession>A0ABT0KBK8</accession>
<dbReference type="PROSITE" id="PS00398">
    <property type="entry name" value="RECOMBINASES_2"/>
    <property type="match status" value="1"/>
</dbReference>